<name>A0AAP0Q0L1_9MAGN</name>
<sequence>MSHPQVPQHEENQRFHQRLSLEDMVMQVMERVQECQQICNEVRKIDVSFPALKDVQTSFDQYIVGLQRKIDEEELRSTQPTFSSKEDVSVDTLTNLEMKEDTQMEDNLIETSEECDVFQIEPEIVIALNEGEDEMKIDVNSDKPEKPQIESEEDQPLVFMQPPTLI</sequence>
<proteinExistence type="predicted"/>
<dbReference type="AlphaFoldDB" id="A0AAP0Q0L1"/>
<dbReference type="Proteomes" id="UP001420932">
    <property type="component" value="Unassembled WGS sequence"/>
</dbReference>
<gene>
    <name evidence="1" type="ORF">Syun_003422</name>
</gene>
<evidence type="ECO:0000313" key="2">
    <source>
        <dbReference type="Proteomes" id="UP001420932"/>
    </source>
</evidence>
<comment type="caution">
    <text evidence="1">The sequence shown here is derived from an EMBL/GenBank/DDBJ whole genome shotgun (WGS) entry which is preliminary data.</text>
</comment>
<organism evidence="1 2">
    <name type="scientific">Stephania yunnanensis</name>
    <dbReference type="NCBI Taxonomy" id="152371"/>
    <lineage>
        <taxon>Eukaryota</taxon>
        <taxon>Viridiplantae</taxon>
        <taxon>Streptophyta</taxon>
        <taxon>Embryophyta</taxon>
        <taxon>Tracheophyta</taxon>
        <taxon>Spermatophyta</taxon>
        <taxon>Magnoliopsida</taxon>
        <taxon>Ranunculales</taxon>
        <taxon>Menispermaceae</taxon>
        <taxon>Menispermoideae</taxon>
        <taxon>Cissampelideae</taxon>
        <taxon>Stephania</taxon>
    </lineage>
</organism>
<reference evidence="1 2" key="1">
    <citation type="submission" date="2024-01" db="EMBL/GenBank/DDBJ databases">
        <title>Genome assemblies of Stephania.</title>
        <authorList>
            <person name="Yang L."/>
        </authorList>
    </citation>
    <scope>NUCLEOTIDE SEQUENCE [LARGE SCALE GENOMIC DNA]</scope>
    <source>
        <strain evidence="1">YNDBR</strain>
        <tissue evidence="1">Leaf</tissue>
    </source>
</reference>
<protein>
    <submittedName>
        <fullName evidence="1">Uncharacterized protein</fullName>
    </submittedName>
</protein>
<keyword evidence="2" id="KW-1185">Reference proteome</keyword>
<accession>A0AAP0Q0L1</accession>
<dbReference type="EMBL" id="JBBNAF010000002">
    <property type="protein sequence ID" value="KAK9162520.1"/>
    <property type="molecule type" value="Genomic_DNA"/>
</dbReference>
<evidence type="ECO:0000313" key="1">
    <source>
        <dbReference type="EMBL" id="KAK9162520.1"/>
    </source>
</evidence>